<keyword evidence="11 12" id="KW-0472">Membrane</keyword>
<feature type="transmembrane region" description="Helical" evidence="12">
    <location>
        <begin position="341"/>
        <end position="361"/>
    </location>
</feature>
<keyword evidence="7 12" id="KW-0769">Symport</keyword>
<feature type="domain" description="K+ potassium transporter C-terminal" evidence="14">
    <location>
        <begin position="480"/>
        <end position="634"/>
    </location>
</feature>
<dbReference type="Pfam" id="PF22776">
    <property type="entry name" value="K_trans_C"/>
    <property type="match status" value="1"/>
</dbReference>
<dbReference type="EMBL" id="JACSCY010000001">
    <property type="protein sequence ID" value="MBC6609398.1"/>
    <property type="molecule type" value="Genomic_DNA"/>
</dbReference>
<feature type="transmembrane region" description="Helical" evidence="12">
    <location>
        <begin position="247"/>
        <end position="269"/>
    </location>
</feature>
<evidence type="ECO:0000256" key="5">
    <source>
        <dbReference type="ARBA" id="ARBA00022538"/>
    </source>
</evidence>
<comment type="caution">
    <text evidence="15">The sequence shown here is derived from an EMBL/GenBank/DDBJ whole genome shotgun (WGS) entry which is preliminary data.</text>
</comment>
<reference evidence="15 16" key="1">
    <citation type="submission" date="2020-08" db="EMBL/GenBank/DDBJ databases">
        <title>Hymenobacter sp.</title>
        <authorList>
            <person name="Kim M.K."/>
        </authorList>
    </citation>
    <scope>NUCLEOTIDE SEQUENCE [LARGE SCALE GENOMIC DNA]</scope>
    <source>
        <strain evidence="15 16">BT507</strain>
    </source>
</reference>
<proteinExistence type="inferred from homology"/>
<dbReference type="PANTHER" id="PTHR30540">
    <property type="entry name" value="OSMOTIC STRESS POTASSIUM TRANSPORTER"/>
    <property type="match status" value="1"/>
</dbReference>
<dbReference type="InterPro" id="IPR023051">
    <property type="entry name" value="Kup"/>
</dbReference>
<keyword evidence="9 12" id="KW-1133">Transmembrane helix</keyword>
<keyword evidence="6 12" id="KW-0812">Transmembrane</keyword>
<dbReference type="InterPro" id="IPR053951">
    <property type="entry name" value="K_trans_N"/>
</dbReference>
<evidence type="ECO:0000256" key="9">
    <source>
        <dbReference type="ARBA" id="ARBA00022989"/>
    </source>
</evidence>
<keyword evidence="4 12" id="KW-1003">Cell membrane</keyword>
<dbReference type="InterPro" id="IPR053952">
    <property type="entry name" value="K_trans_C"/>
</dbReference>
<feature type="transmembrane region" description="Helical" evidence="12">
    <location>
        <begin position="397"/>
        <end position="420"/>
    </location>
</feature>
<evidence type="ECO:0000256" key="8">
    <source>
        <dbReference type="ARBA" id="ARBA00022958"/>
    </source>
</evidence>
<dbReference type="PANTHER" id="PTHR30540:SF79">
    <property type="entry name" value="LOW AFFINITY POTASSIUM TRANSPORT SYSTEM PROTEIN KUP"/>
    <property type="match status" value="1"/>
</dbReference>
<evidence type="ECO:0000256" key="1">
    <source>
        <dbReference type="ARBA" id="ARBA00004141"/>
    </source>
</evidence>
<comment type="similarity">
    <text evidence="2 12">Belongs to the HAK/KUP transporter (TC 2.A.72) family.</text>
</comment>
<evidence type="ECO:0000256" key="11">
    <source>
        <dbReference type="ARBA" id="ARBA00023136"/>
    </source>
</evidence>
<evidence type="ECO:0000256" key="12">
    <source>
        <dbReference type="HAMAP-Rule" id="MF_01522"/>
    </source>
</evidence>
<keyword evidence="8 12" id="KW-0630">Potassium</keyword>
<comment type="function">
    <text evidence="12">Transport of potassium into the cell. Likely operates as a K(+):H(+) symporter.</text>
</comment>
<evidence type="ECO:0000259" key="13">
    <source>
        <dbReference type="Pfam" id="PF02705"/>
    </source>
</evidence>
<feature type="transmembrane region" description="Helical" evidence="12">
    <location>
        <begin position="289"/>
        <end position="321"/>
    </location>
</feature>
<evidence type="ECO:0000256" key="7">
    <source>
        <dbReference type="ARBA" id="ARBA00022847"/>
    </source>
</evidence>
<evidence type="ECO:0000256" key="2">
    <source>
        <dbReference type="ARBA" id="ARBA00007019"/>
    </source>
</evidence>
<keyword evidence="10 12" id="KW-0406">Ion transport</keyword>
<feature type="transmembrane region" description="Helical" evidence="12">
    <location>
        <begin position="57"/>
        <end position="80"/>
    </location>
</feature>
<feature type="transmembrane region" description="Helical" evidence="12">
    <location>
        <begin position="367"/>
        <end position="390"/>
    </location>
</feature>
<feature type="domain" description="K+ potassium transporter integral membrane" evidence="13">
    <location>
        <begin position="27"/>
        <end position="453"/>
    </location>
</feature>
<dbReference type="RefSeq" id="WP_187317716.1">
    <property type="nucleotide sequence ID" value="NZ_JACSCY010000001.1"/>
</dbReference>
<name>A0ABR7ME92_9BACT</name>
<feature type="transmembrane region" description="Helical" evidence="12">
    <location>
        <begin position="426"/>
        <end position="446"/>
    </location>
</feature>
<gene>
    <name evidence="12" type="primary">kup</name>
    <name evidence="15" type="ORF">H8B15_00575</name>
</gene>
<evidence type="ECO:0000256" key="6">
    <source>
        <dbReference type="ARBA" id="ARBA00022692"/>
    </source>
</evidence>
<organism evidence="15 16">
    <name type="scientific">Hymenobacter citatus</name>
    <dbReference type="NCBI Taxonomy" id="2763506"/>
    <lineage>
        <taxon>Bacteria</taxon>
        <taxon>Pseudomonadati</taxon>
        <taxon>Bacteroidota</taxon>
        <taxon>Cytophagia</taxon>
        <taxon>Cytophagales</taxon>
        <taxon>Hymenobacteraceae</taxon>
        <taxon>Hymenobacter</taxon>
    </lineage>
</organism>
<evidence type="ECO:0000313" key="15">
    <source>
        <dbReference type="EMBL" id="MBC6609398.1"/>
    </source>
</evidence>
<comment type="catalytic activity">
    <reaction evidence="12">
        <text>K(+)(in) + H(+)(in) = K(+)(out) + H(+)(out)</text>
        <dbReference type="Rhea" id="RHEA:28490"/>
        <dbReference type="ChEBI" id="CHEBI:15378"/>
        <dbReference type="ChEBI" id="CHEBI:29103"/>
    </reaction>
</comment>
<feature type="transmembrane region" description="Helical" evidence="12">
    <location>
        <begin position="145"/>
        <end position="161"/>
    </location>
</feature>
<feature type="transmembrane region" description="Helical" evidence="12">
    <location>
        <begin position="214"/>
        <end position="235"/>
    </location>
</feature>
<keyword evidence="16" id="KW-1185">Reference proteome</keyword>
<feature type="transmembrane region" description="Helical" evidence="12">
    <location>
        <begin position="108"/>
        <end position="125"/>
    </location>
</feature>
<protein>
    <recommendedName>
        <fullName evidence="12">Probable potassium transport system protein Kup</fullName>
    </recommendedName>
</protein>
<feature type="transmembrane region" description="Helical" evidence="12">
    <location>
        <begin position="173"/>
        <end position="194"/>
    </location>
</feature>
<feature type="transmembrane region" description="Helical" evidence="12">
    <location>
        <begin position="21"/>
        <end position="37"/>
    </location>
</feature>
<evidence type="ECO:0000256" key="10">
    <source>
        <dbReference type="ARBA" id="ARBA00023065"/>
    </source>
</evidence>
<dbReference type="Proteomes" id="UP000622017">
    <property type="component" value="Unassembled WGS sequence"/>
</dbReference>
<keyword evidence="3 12" id="KW-0813">Transport</keyword>
<evidence type="ECO:0000259" key="14">
    <source>
        <dbReference type="Pfam" id="PF22776"/>
    </source>
</evidence>
<keyword evidence="5 12" id="KW-0633">Potassium transport</keyword>
<sequence>MSTSVSPVVSASAATSVHERVTAAGLLVALGIVYGDIGTSPLYTVRGVFVSQPVTEAVVLGTISCVIWTLTLLTTVKYVLIALRADNHGEGGILALYARLRQLPVRRLYLPAIVGAAALLADGIITPPISVASAIEGLRILKPDLNTVPIVVAILVALFAFQQFGTQIIGKLFGPVMALFFSMLAVLGVVHLVQEPSILRALSPHYALAMITQVPGAFWLLGSIFLCSTGAEALYADMGHVGRRNIYGSWTFVKTCLILNYLGQGAWLLRHLGPPLGEQNLFFLLLPQWALLPAIGLCTLATIIASQALISGSFTLVIEALRLHFWPKVRVQYLTELRGQAYVPSLNWLLCAGCVGVVLYFRESGRMEAAFGLAVTVTMLMTTVLLAYYLRLRRTAVGWIVALIGTYLVIEGSFLIANLAKFAHGGWLSVLLAVVLLLVMLSWIAGQRIRNELTEFTGLAEWVPLLRQLSHDHSVPKYATHLVYLTKSQNPNLVENGVIHSIFKKRPKRADVYYLVHVTTTDEPYTRRYHITHVLPKELVRIDFYLGFRVDHALNYMFRQVVTELVQRREVDITSRFESLRGQDVTGDFQFIILNKTLPYQYLLRGWQRMALRLHGWLKRLGASETESFGLDNSTYTVENVPLHMPPRPELHLTRD</sequence>
<accession>A0ABR7ME92</accession>
<dbReference type="HAMAP" id="MF_01522">
    <property type="entry name" value="Kup"/>
    <property type="match status" value="1"/>
</dbReference>
<dbReference type="InterPro" id="IPR003855">
    <property type="entry name" value="K+_transporter"/>
</dbReference>
<evidence type="ECO:0000313" key="16">
    <source>
        <dbReference type="Proteomes" id="UP000622017"/>
    </source>
</evidence>
<comment type="subcellular location">
    <subcellularLocation>
        <location evidence="12">Cell membrane</location>
        <topology evidence="12">Multi-pass membrane protein</topology>
    </subcellularLocation>
    <subcellularLocation>
        <location evidence="1">Membrane</location>
        <topology evidence="1">Multi-pass membrane protein</topology>
    </subcellularLocation>
</comment>
<dbReference type="Pfam" id="PF02705">
    <property type="entry name" value="K_trans"/>
    <property type="match status" value="1"/>
</dbReference>
<evidence type="ECO:0000256" key="3">
    <source>
        <dbReference type="ARBA" id="ARBA00022448"/>
    </source>
</evidence>
<evidence type="ECO:0000256" key="4">
    <source>
        <dbReference type="ARBA" id="ARBA00022475"/>
    </source>
</evidence>